<organism evidence="3">
    <name type="scientific">Trepomonas sp. PC1</name>
    <dbReference type="NCBI Taxonomy" id="1076344"/>
    <lineage>
        <taxon>Eukaryota</taxon>
        <taxon>Metamonada</taxon>
        <taxon>Diplomonadida</taxon>
        <taxon>Hexamitidae</taxon>
        <taxon>Hexamitinae</taxon>
        <taxon>Trepomonas</taxon>
    </lineage>
</organism>
<dbReference type="Gene3D" id="3.40.50.300">
    <property type="entry name" value="P-loop containing nucleotide triphosphate hydrolases"/>
    <property type="match status" value="1"/>
</dbReference>
<protein>
    <submittedName>
        <fullName evidence="3">Rab-like protein</fullName>
    </submittedName>
</protein>
<dbReference type="PROSITE" id="PS51419">
    <property type="entry name" value="RAB"/>
    <property type="match status" value="1"/>
</dbReference>
<feature type="non-terminal residue" evidence="3">
    <location>
        <position position="1"/>
    </location>
</feature>
<dbReference type="GO" id="GO:0003924">
    <property type="term" value="F:GTPase activity"/>
    <property type="evidence" value="ECO:0007669"/>
    <property type="project" value="InterPro"/>
</dbReference>
<dbReference type="InterPro" id="IPR005225">
    <property type="entry name" value="Small_GTP-bd"/>
</dbReference>
<dbReference type="SMART" id="SM00174">
    <property type="entry name" value="RHO"/>
    <property type="match status" value="1"/>
</dbReference>
<proteinExistence type="predicted"/>
<keyword evidence="2" id="KW-0342">GTP-binding</keyword>
<dbReference type="InterPro" id="IPR027417">
    <property type="entry name" value="P-loop_NTPase"/>
</dbReference>
<dbReference type="PANTHER" id="PTHR47977">
    <property type="entry name" value="RAS-RELATED PROTEIN RAB"/>
    <property type="match status" value="1"/>
</dbReference>
<keyword evidence="1" id="KW-0547">Nucleotide-binding</keyword>
<reference evidence="3" key="1">
    <citation type="submission" date="2015-07" db="EMBL/GenBank/DDBJ databases">
        <title>Adaptation to a free-living lifestyle via gene acquisitions in the diplomonad Trepomonas sp. PC1.</title>
        <authorList>
            <person name="Xu F."/>
            <person name="Jerlstrom-Hultqvist J."/>
            <person name="Kolisko M."/>
            <person name="Simpson A.G.B."/>
            <person name="Roger A.J."/>
            <person name="Svard S.G."/>
            <person name="Andersson J.O."/>
        </authorList>
    </citation>
    <scope>NUCLEOTIDE SEQUENCE</scope>
    <source>
        <strain evidence="3">PC1</strain>
    </source>
</reference>
<dbReference type="SMART" id="SM00175">
    <property type="entry name" value="RAB"/>
    <property type="match status" value="1"/>
</dbReference>
<dbReference type="CDD" id="cd00154">
    <property type="entry name" value="Rab"/>
    <property type="match status" value="1"/>
</dbReference>
<dbReference type="Pfam" id="PF00071">
    <property type="entry name" value="Ras"/>
    <property type="match status" value="1"/>
</dbReference>
<dbReference type="AlphaFoldDB" id="A0A146K4E5"/>
<dbReference type="InterPro" id="IPR001806">
    <property type="entry name" value="Small_GTPase"/>
</dbReference>
<dbReference type="SUPFAM" id="SSF52540">
    <property type="entry name" value="P-loop containing nucleoside triphosphate hydrolases"/>
    <property type="match status" value="1"/>
</dbReference>
<dbReference type="PROSITE" id="PS51421">
    <property type="entry name" value="RAS"/>
    <property type="match status" value="1"/>
</dbReference>
<dbReference type="NCBIfam" id="TIGR00231">
    <property type="entry name" value="small_GTP"/>
    <property type="match status" value="1"/>
</dbReference>
<dbReference type="GO" id="GO:0005525">
    <property type="term" value="F:GTP binding"/>
    <property type="evidence" value="ECO:0007669"/>
    <property type="project" value="UniProtKB-KW"/>
</dbReference>
<dbReference type="PRINTS" id="PR00449">
    <property type="entry name" value="RASTRNSFRMNG"/>
</dbReference>
<evidence type="ECO:0000256" key="2">
    <source>
        <dbReference type="ARBA" id="ARBA00023134"/>
    </source>
</evidence>
<gene>
    <name evidence="3" type="ORF">TPC1_16485</name>
</gene>
<name>A0A146K4E5_9EUKA</name>
<evidence type="ECO:0000313" key="3">
    <source>
        <dbReference type="EMBL" id="JAP91790.1"/>
    </source>
</evidence>
<dbReference type="EMBL" id="GDID01004816">
    <property type="protein sequence ID" value="JAP91790.1"/>
    <property type="molecule type" value="Transcribed_RNA"/>
</dbReference>
<sequence>ICKIILIGDPQVGKTSFINYFCENKVATNTIRNSIGVDFRCKEVSLIIQHQIVQFKLQLWDKLNEHQFYPERVQQFYNNVHGVFVLFDLTRRASFEQLQQTILHANLNNDVKLAIVGTKTDGNRQVSMQEAVQFAQQYNAQYFEVSSATGQGIQECVHTFMSQIFTSDSYQEQIKMQRIEDRILKDDKPN</sequence>
<accession>A0A146K4E5</accession>
<feature type="non-terminal residue" evidence="3">
    <location>
        <position position="190"/>
    </location>
</feature>
<dbReference type="InterPro" id="IPR050227">
    <property type="entry name" value="Rab"/>
</dbReference>
<dbReference type="SMART" id="SM00173">
    <property type="entry name" value="RAS"/>
    <property type="match status" value="1"/>
</dbReference>
<evidence type="ECO:0000256" key="1">
    <source>
        <dbReference type="ARBA" id="ARBA00022741"/>
    </source>
</evidence>